<organism evidence="3 4">
    <name type="scientific">Desulfatibacillum aliphaticivorans</name>
    <dbReference type="NCBI Taxonomy" id="218208"/>
    <lineage>
        <taxon>Bacteria</taxon>
        <taxon>Pseudomonadati</taxon>
        <taxon>Thermodesulfobacteriota</taxon>
        <taxon>Desulfobacteria</taxon>
        <taxon>Desulfobacterales</taxon>
        <taxon>Desulfatibacillaceae</taxon>
        <taxon>Desulfatibacillum</taxon>
    </lineage>
</organism>
<dbReference type="InterPro" id="IPR026881">
    <property type="entry name" value="WYL_dom"/>
</dbReference>
<protein>
    <submittedName>
        <fullName evidence="3">Transcriptional regulator-like protein</fullName>
    </submittedName>
</protein>
<dbReference type="PROSITE" id="PS52050">
    <property type="entry name" value="WYL"/>
    <property type="match status" value="1"/>
</dbReference>
<sequence length="335" mass="38758">MPRKNNPDSRYGEKIITVFADLFFSGRSRSMTELARMLDCSKPTVRRIVDDIFMSHSIRIDEEKVGKQLYFRIPKVKRYPILPLSTNEIAILEMCQAFTRHLLGDKQFGEATRAMQKNYGLLSDGELGTTGNEFGCISPGTIDYTSYQEILQNLITAISSKRVCRVTYQALYADKARSFHILPLKIFSHKDSIYVHTQRSNPQGEPNKKDDYFPLLSVHRFKSVEVLENTFELPKNYDFEAFFNKTFGVMKGETFLVKAQFFDLAATYVCERNWSANQKIEKQEDGSTILEFEASSEYEVIAWTLSFRENAKILEPDWLKEKVVKSLRDMLGNYQ</sequence>
<evidence type="ECO:0000259" key="2">
    <source>
        <dbReference type="Pfam" id="PF25583"/>
    </source>
</evidence>
<dbReference type="EMBL" id="CP001322">
    <property type="protein sequence ID" value="ACL06485.1"/>
    <property type="molecule type" value="Genomic_DNA"/>
</dbReference>
<name>B8FD54_DESAL</name>
<gene>
    <name evidence="3" type="ordered locus">Dalk_4808</name>
</gene>
<dbReference type="KEGG" id="dal:Dalk_4808"/>
<dbReference type="HOGENOM" id="CLU_041141_4_3_7"/>
<keyword evidence="4" id="KW-1185">Reference proteome</keyword>
<dbReference type="Proteomes" id="UP000000739">
    <property type="component" value="Chromosome"/>
</dbReference>
<proteinExistence type="predicted"/>
<dbReference type="Pfam" id="PF13280">
    <property type="entry name" value="WYL"/>
    <property type="match status" value="1"/>
</dbReference>
<dbReference type="InterPro" id="IPR051534">
    <property type="entry name" value="CBASS_pafABC_assoc_protein"/>
</dbReference>
<evidence type="ECO:0000313" key="3">
    <source>
        <dbReference type="EMBL" id="ACL06485.1"/>
    </source>
</evidence>
<feature type="domain" description="WYL" evidence="1">
    <location>
        <begin position="149"/>
        <end position="226"/>
    </location>
</feature>
<reference evidence="3 4" key="1">
    <citation type="journal article" date="2012" name="Environ. Microbiol.">
        <title>The genome sequence of Desulfatibacillum alkenivorans AK-01: a blueprint for anaerobic alkane oxidation.</title>
        <authorList>
            <person name="Callaghan A.V."/>
            <person name="Morris B.E."/>
            <person name="Pereira I.A."/>
            <person name="McInerney M.J."/>
            <person name="Austin R.N."/>
            <person name="Groves J.T."/>
            <person name="Kukor J.J."/>
            <person name="Suflita J.M."/>
            <person name="Young L.Y."/>
            <person name="Zylstra G.J."/>
            <person name="Wawrik B."/>
        </authorList>
    </citation>
    <scope>NUCLEOTIDE SEQUENCE [LARGE SCALE GENOMIC DNA]</scope>
    <source>
        <strain evidence="3 4">AK-01</strain>
    </source>
</reference>
<evidence type="ECO:0000259" key="1">
    <source>
        <dbReference type="Pfam" id="PF13280"/>
    </source>
</evidence>
<dbReference type="PANTHER" id="PTHR34580">
    <property type="match status" value="1"/>
</dbReference>
<dbReference type="eggNOG" id="COG2378">
    <property type="taxonomic scope" value="Bacteria"/>
</dbReference>
<dbReference type="Pfam" id="PF25583">
    <property type="entry name" value="WCX"/>
    <property type="match status" value="1"/>
</dbReference>
<dbReference type="PANTHER" id="PTHR34580:SF1">
    <property type="entry name" value="PROTEIN PAFC"/>
    <property type="match status" value="1"/>
</dbReference>
<accession>B8FD54</accession>
<dbReference type="InterPro" id="IPR057727">
    <property type="entry name" value="WCX_dom"/>
</dbReference>
<evidence type="ECO:0000313" key="4">
    <source>
        <dbReference type="Proteomes" id="UP000000739"/>
    </source>
</evidence>
<feature type="domain" description="WCX" evidence="2">
    <location>
        <begin position="256"/>
        <end position="331"/>
    </location>
</feature>
<dbReference type="AlphaFoldDB" id="B8FD54"/>